<reference evidence="2" key="1">
    <citation type="journal article" date="2014" name="Front. Microbiol.">
        <title>High frequency of phylogenetically diverse reductive dehalogenase-homologous genes in deep subseafloor sedimentary metagenomes.</title>
        <authorList>
            <person name="Kawai M."/>
            <person name="Futagami T."/>
            <person name="Toyoda A."/>
            <person name="Takaki Y."/>
            <person name="Nishi S."/>
            <person name="Hori S."/>
            <person name="Arai W."/>
            <person name="Tsubouchi T."/>
            <person name="Morono Y."/>
            <person name="Uchiyama I."/>
            <person name="Ito T."/>
            <person name="Fujiyama A."/>
            <person name="Inagaki F."/>
            <person name="Takami H."/>
        </authorList>
    </citation>
    <scope>NUCLEOTIDE SEQUENCE</scope>
    <source>
        <strain evidence="2">Expedition CK06-06</strain>
    </source>
</reference>
<evidence type="ECO:0000313" key="2">
    <source>
        <dbReference type="EMBL" id="GAG79197.1"/>
    </source>
</evidence>
<organism evidence="2">
    <name type="scientific">marine sediment metagenome</name>
    <dbReference type="NCBI Taxonomy" id="412755"/>
    <lineage>
        <taxon>unclassified sequences</taxon>
        <taxon>metagenomes</taxon>
        <taxon>ecological metagenomes</taxon>
    </lineage>
</organism>
<comment type="caution">
    <text evidence="2">The sequence shown here is derived from an EMBL/GenBank/DDBJ whole genome shotgun (WGS) entry which is preliminary data.</text>
</comment>
<dbReference type="EMBL" id="BART01010972">
    <property type="protein sequence ID" value="GAG79197.1"/>
    <property type="molecule type" value="Genomic_DNA"/>
</dbReference>
<name>X1BD86_9ZZZZ</name>
<gene>
    <name evidence="2" type="ORF">S01H4_23604</name>
</gene>
<dbReference type="InterPro" id="IPR007160">
    <property type="entry name" value="DUF362"/>
</dbReference>
<protein>
    <recommendedName>
        <fullName evidence="1">DUF362 domain-containing protein</fullName>
    </recommendedName>
</protein>
<dbReference type="Pfam" id="PF04015">
    <property type="entry name" value="DUF362"/>
    <property type="match status" value="1"/>
</dbReference>
<dbReference type="AlphaFoldDB" id="X1BD86"/>
<feature type="domain" description="DUF362" evidence="1">
    <location>
        <begin position="42"/>
        <end position="120"/>
    </location>
</feature>
<evidence type="ECO:0000259" key="1">
    <source>
        <dbReference type="Pfam" id="PF04015"/>
    </source>
</evidence>
<accession>X1BD86</accession>
<sequence>MSDVYFFTARTHNHKESMSKVKGPLALKNLGIEKRVKNNDKVVIKCHFGALGNTRYLRPSYIRFLCDYIKELGGAPFVAESCGWGIPGAKGEYGGRANEQEYLEVALKHGYTDETMGAHIIGKRSEPKTSPNKMIFNVRKVVVKNGSTGIVNPNQKKRNLKPILIPYEKKRFLS</sequence>
<proteinExistence type="predicted"/>